<dbReference type="InterPro" id="IPR024768">
    <property type="entry name" value="Marf1"/>
</dbReference>
<evidence type="ECO:0000313" key="3">
    <source>
        <dbReference type="Proteomes" id="UP000008694"/>
    </source>
</evidence>
<dbReference type="Proteomes" id="UP000008694">
    <property type="component" value="Unassembled WGS sequence"/>
</dbReference>
<reference evidence="3" key="1">
    <citation type="journal article" date="2011" name="Nat. Genet.">
        <title>The Arabidopsis lyrata genome sequence and the basis of rapid genome size change.</title>
        <authorList>
            <person name="Hu T.T."/>
            <person name="Pattyn P."/>
            <person name="Bakker E.G."/>
            <person name="Cao J."/>
            <person name="Cheng J.-F."/>
            <person name="Clark R.M."/>
            <person name="Fahlgren N."/>
            <person name="Fawcett J.A."/>
            <person name="Grimwood J."/>
            <person name="Gundlach H."/>
            <person name="Haberer G."/>
            <person name="Hollister J.D."/>
            <person name="Ossowski S."/>
            <person name="Ottilar R.P."/>
            <person name="Salamov A.A."/>
            <person name="Schneeberger K."/>
            <person name="Spannagl M."/>
            <person name="Wang X."/>
            <person name="Yang L."/>
            <person name="Nasrallah M.E."/>
            <person name="Bergelson J."/>
            <person name="Carrington J.C."/>
            <person name="Gaut B.S."/>
            <person name="Schmutz J."/>
            <person name="Mayer K.F.X."/>
            <person name="Van de Peer Y."/>
            <person name="Grigoriev I.V."/>
            <person name="Nordborg M."/>
            <person name="Weigel D."/>
            <person name="Guo Y.-L."/>
        </authorList>
    </citation>
    <scope>NUCLEOTIDE SEQUENCE [LARGE SCALE GENOMIC DNA]</scope>
    <source>
        <strain evidence="3">cv. MN47</strain>
    </source>
</reference>
<evidence type="ECO:0000256" key="1">
    <source>
        <dbReference type="SAM" id="Phobius"/>
    </source>
</evidence>
<name>D7LT08_ARALL</name>
<dbReference type="AlphaFoldDB" id="D7LT08"/>
<sequence>MGDDDRETYYAKRFKDAETIVFWDVNDCGIPYGYKAVEVSNNIRLALKKMNYLGAVTIYAYGDRKQIVDNLEPTAIEKTPCDDKTSIYADGDQNSPAIVFSHTTGAEFLNLTLFFYAYKFLFSTLLMYVLIYIISDRTERLELILLDMFVQAIENRSTANFMLIAGDISQNFEVAFGMNRLHMAGNNILLAQPEDEPSLETLPGDTNSVWESLSIGESRRIKRIYKPSNPRDYTCLGGSRYYGFLLVGALVVFTFTFASRRRI</sequence>
<evidence type="ECO:0008006" key="4">
    <source>
        <dbReference type="Google" id="ProtNLM"/>
    </source>
</evidence>
<dbReference type="GO" id="GO:0005777">
    <property type="term" value="C:peroxisome"/>
    <property type="evidence" value="ECO:0007669"/>
    <property type="project" value="InterPro"/>
</dbReference>
<proteinExistence type="predicted"/>
<evidence type="ECO:0000313" key="2">
    <source>
        <dbReference type="EMBL" id="EFH52268.1"/>
    </source>
</evidence>
<keyword evidence="1" id="KW-1133">Transmembrane helix</keyword>
<organism evidence="3">
    <name type="scientific">Arabidopsis lyrata subsp. lyrata</name>
    <name type="common">Lyre-leaved rock-cress</name>
    <dbReference type="NCBI Taxonomy" id="81972"/>
    <lineage>
        <taxon>Eukaryota</taxon>
        <taxon>Viridiplantae</taxon>
        <taxon>Streptophyta</taxon>
        <taxon>Embryophyta</taxon>
        <taxon>Tracheophyta</taxon>
        <taxon>Spermatophyta</taxon>
        <taxon>Magnoliopsida</taxon>
        <taxon>eudicotyledons</taxon>
        <taxon>Gunneridae</taxon>
        <taxon>Pentapetalae</taxon>
        <taxon>rosids</taxon>
        <taxon>malvids</taxon>
        <taxon>Brassicales</taxon>
        <taxon>Brassicaceae</taxon>
        <taxon>Camelineae</taxon>
        <taxon>Arabidopsis</taxon>
    </lineage>
</organism>
<dbReference type="PANTHER" id="PTHR14379:SF3">
    <property type="entry name" value="MEIOSIS REGULATOR AND MRNA STABILITY FACTOR 1"/>
    <property type="match status" value="1"/>
</dbReference>
<keyword evidence="1" id="KW-0472">Membrane</keyword>
<keyword evidence="1" id="KW-0812">Transmembrane</keyword>
<dbReference type="CDD" id="cd10910">
    <property type="entry name" value="PIN_limkain_b1_N_like"/>
    <property type="match status" value="1"/>
</dbReference>
<dbReference type="Gramene" id="scaffold_502020.1">
    <property type="protein sequence ID" value="scaffold_502020.1"/>
    <property type="gene ID" value="scaffold_502020.1"/>
</dbReference>
<feature type="transmembrane region" description="Helical" evidence="1">
    <location>
        <begin position="113"/>
        <end position="134"/>
    </location>
</feature>
<dbReference type="HOGENOM" id="CLU_1059013_0_0_1"/>
<gene>
    <name evidence="2" type="ORF">ARALYDRAFT_906316</name>
</gene>
<dbReference type="GO" id="GO:0010468">
    <property type="term" value="P:regulation of gene expression"/>
    <property type="evidence" value="ECO:0007669"/>
    <property type="project" value="InterPro"/>
</dbReference>
<dbReference type="STRING" id="81972.D7LT08"/>
<dbReference type="PANTHER" id="PTHR14379">
    <property type="entry name" value="LIMKAIN B LKAP"/>
    <property type="match status" value="1"/>
</dbReference>
<feature type="transmembrane region" description="Helical" evidence="1">
    <location>
        <begin position="241"/>
        <end position="258"/>
    </location>
</feature>
<dbReference type="EMBL" id="GL348717">
    <property type="protein sequence ID" value="EFH52268.1"/>
    <property type="molecule type" value="Genomic_DNA"/>
</dbReference>
<protein>
    <recommendedName>
        <fullName evidence="4">NYN domain-containing protein</fullName>
    </recommendedName>
</protein>
<keyword evidence="3" id="KW-1185">Reference proteome</keyword>
<accession>D7LT08</accession>